<accession>A0A2H3DAG3</accession>
<feature type="region of interest" description="Disordered" evidence="1">
    <location>
        <begin position="1"/>
        <end position="25"/>
    </location>
</feature>
<dbReference type="Proteomes" id="UP000217790">
    <property type="component" value="Unassembled WGS sequence"/>
</dbReference>
<name>A0A2H3DAG3_ARMGA</name>
<dbReference type="AlphaFoldDB" id="A0A2H3DAG3"/>
<dbReference type="EMBL" id="KZ293659">
    <property type="protein sequence ID" value="PBK92221.1"/>
    <property type="molecule type" value="Genomic_DNA"/>
</dbReference>
<evidence type="ECO:0000256" key="1">
    <source>
        <dbReference type="SAM" id="MobiDB-lite"/>
    </source>
</evidence>
<gene>
    <name evidence="2" type="ORF">ARMGADRAFT_1013451</name>
</gene>
<proteinExistence type="predicted"/>
<evidence type="ECO:0000313" key="3">
    <source>
        <dbReference type="Proteomes" id="UP000217790"/>
    </source>
</evidence>
<organism evidence="2 3">
    <name type="scientific">Armillaria gallica</name>
    <name type="common">Bulbous honey fungus</name>
    <name type="synonym">Armillaria bulbosa</name>
    <dbReference type="NCBI Taxonomy" id="47427"/>
    <lineage>
        <taxon>Eukaryota</taxon>
        <taxon>Fungi</taxon>
        <taxon>Dikarya</taxon>
        <taxon>Basidiomycota</taxon>
        <taxon>Agaricomycotina</taxon>
        <taxon>Agaricomycetes</taxon>
        <taxon>Agaricomycetidae</taxon>
        <taxon>Agaricales</taxon>
        <taxon>Marasmiineae</taxon>
        <taxon>Physalacriaceae</taxon>
        <taxon>Armillaria</taxon>
    </lineage>
</organism>
<reference evidence="3" key="1">
    <citation type="journal article" date="2017" name="Nat. Ecol. Evol.">
        <title>Genome expansion and lineage-specific genetic innovations in the forest pathogenic fungi Armillaria.</title>
        <authorList>
            <person name="Sipos G."/>
            <person name="Prasanna A.N."/>
            <person name="Walter M.C."/>
            <person name="O'Connor E."/>
            <person name="Balint B."/>
            <person name="Krizsan K."/>
            <person name="Kiss B."/>
            <person name="Hess J."/>
            <person name="Varga T."/>
            <person name="Slot J."/>
            <person name="Riley R."/>
            <person name="Boka B."/>
            <person name="Rigling D."/>
            <person name="Barry K."/>
            <person name="Lee J."/>
            <person name="Mihaltcheva S."/>
            <person name="LaButti K."/>
            <person name="Lipzen A."/>
            <person name="Waldron R."/>
            <person name="Moloney N.M."/>
            <person name="Sperisen C."/>
            <person name="Kredics L."/>
            <person name="Vagvoelgyi C."/>
            <person name="Patrignani A."/>
            <person name="Fitzpatrick D."/>
            <person name="Nagy I."/>
            <person name="Doyle S."/>
            <person name="Anderson J.B."/>
            <person name="Grigoriev I.V."/>
            <person name="Gueldener U."/>
            <person name="Muensterkoetter M."/>
            <person name="Nagy L.G."/>
        </authorList>
    </citation>
    <scope>NUCLEOTIDE SEQUENCE [LARGE SCALE GENOMIC DNA]</scope>
    <source>
        <strain evidence="3">Ar21-2</strain>
    </source>
</reference>
<protein>
    <submittedName>
        <fullName evidence="2">Uncharacterized protein</fullName>
    </submittedName>
</protein>
<sequence>MYSSAPTMPMDSYPSPTDAGSSSTVSSQYSFSLDVVIPLTGQKLSRGRQKIQRFLLVERIYRRWARCEYTRRLPLNGMA</sequence>
<keyword evidence="3" id="KW-1185">Reference proteome</keyword>
<evidence type="ECO:0000313" key="2">
    <source>
        <dbReference type="EMBL" id="PBK92221.1"/>
    </source>
</evidence>
<dbReference type="InParanoid" id="A0A2H3DAG3"/>